<name>A0A160SXD6_9CHLR</name>
<dbReference type="InterPro" id="IPR001182">
    <property type="entry name" value="FtsW/RodA"/>
</dbReference>
<evidence type="ECO:0000256" key="6">
    <source>
        <dbReference type="SAM" id="Phobius"/>
    </source>
</evidence>
<gene>
    <name evidence="9" type="ORF">CFX0092_A0060</name>
</gene>
<evidence type="ECO:0000256" key="4">
    <source>
        <dbReference type="ARBA" id="ARBA00022989"/>
    </source>
</evidence>
<dbReference type="Gene3D" id="3.90.1310.10">
    <property type="entry name" value="Penicillin-binding protein 2a (Domain 2)"/>
    <property type="match status" value="1"/>
</dbReference>
<dbReference type="GO" id="GO:0015648">
    <property type="term" value="F:lipid-linked peptidoglycan transporter activity"/>
    <property type="evidence" value="ECO:0007669"/>
    <property type="project" value="TreeGrafter"/>
</dbReference>
<keyword evidence="3" id="KW-0133">Cell shape</keyword>
<dbReference type="KEGG" id="pbf:CFX0092_A0060"/>
<feature type="transmembrane region" description="Helical" evidence="6">
    <location>
        <begin position="279"/>
        <end position="299"/>
    </location>
</feature>
<evidence type="ECO:0000256" key="1">
    <source>
        <dbReference type="ARBA" id="ARBA00004141"/>
    </source>
</evidence>
<dbReference type="EMBL" id="LN890655">
    <property type="protein sequence ID" value="CUS01941.1"/>
    <property type="molecule type" value="Genomic_DNA"/>
</dbReference>
<accession>A0A160SXD6</accession>
<dbReference type="OrthoDB" id="9812661at2"/>
<protein>
    <submittedName>
        <fullName evidence="9">Cell cycle protein</fullName>
    </submittedName>
</protein>
<dbReference type="InterPro" id="IPR054120">
    <property type="entry name" value="PBPA_dimer"/>
</dbReference>
<dbReference type="Gene3D" id="3.40.710.10">
    <property type="entry name" value="DD-peptidase/beta-lactamase superfamily"/>
    <property type="match status" value="1"/>
</dbReference>
<dbReference type="GO" id="GO:0005886">
    <property type="term" value="C:plasma membrane"/>
    <property type="evidence" value="ECO:0007669"/>
    <property type="project" value="TreeGrafter"/>
</dbReference>
<dbReference type="InterPro" id="IPR001460">
    <property type="entry name" value="PCN-bd_Tpept"/>
</dbReference>
<feature type="transmembrane region" description="Helical" evidence="6">
    <location>
        <begin position="144"/>
        <end position="162"/>
    </location>
</feature>
<dbReference type="SUPFAM" id="SSF56601">
    <property type="entry name" value="beta-lactamase/transpeptidase-like"/>
    <property type="match status" value="1"/>
</dbReference>
<evidence type="ECO:0000256" key="2">
    <source>
        <dbReference type="ARBA" id="ARBA00022692"/>
    </source>
</evidence>
<dbReference type="PANTHER" id="PTHR30474">
    <property type="entry name" value="CELL CYCLE PROTEIN"/>
    <property type="match status" value="1"/>
</dbReference>
<keyword evidence="10" id="KW-1185">Reference proteome</keyword>
<feature type="transmembrane region" description="Helical" evidence="6">
    <location>
        <begin position="116"/>
        <end position="132"/>
    </location>
</feature>
<dbReference type="GO" id="GO:0008360">
    <property type="term" value="P:regulation of cell shape"/>
    <property type="evidence" value="ECO:0007669"/>
    <property type="project" value="UniProtKB-KW"/>
</dbReference>
<keyword evidence="5 6" id="KW-0472">Membrane</keyword>
<feature type="transmembrane region" description="Helical" evidence="6">
    <location>
        <begin position="31"/>
        <end position="51"/>
    </location>
</feature>
<feature type="transmembrane region" description="Helical" evidence="6">
    <location>
        <begin position="257"/>
        <end position="274"/>
    </location>
</feature>
<proteinExistence type="predicted"/>
<comment type="subcellular location">
    <subcellularLocation>
        <location evidence="1">Membrane</location>
        <topology evidence="1">Multi-pass membrane protein</topology>
    </subcellularLocation>
</comment>
<dbReference type="Pfam" id="PF00905">
    <property type="entry name" value="Transpeptidase"/>
    <property type="match status" value="1"/>
</dbReference>
<evidence type="ECO:0000259" key="7">
    <source>
        <dbReference type="Pfam" id="PF00905"/>
    </source>
</evidence>
<evidence type="ECO:0000256" key="5">
    <source>
        <dbReference type="ARBA" id="ARBA00023136"/>
    </source>
</evidence>
<dbReference type="GO" id="GO:0008658">
    <property type="term" value="F:penicillin binding"/>
    <property type="evidence" value="ECO:0007669"/>
    <property type="project" value="InterPro"/>
</dbReference>
<keyword evidence="4 6" id="KW-1133">Transmembrane helix</keyword>
<evidence type="ECO:0000259" key="8">
    <source>
        <dbReference type="Pfam" id="PF21922"/>
    </source>
</evidence>
<feature type="domain" description="Penicillin binding protein A dimerisation" evidence="8">
    <location>
        <begin position="525"/>
        <end position="605"/>
    </location>
</feature>
<dbReference type="Pfam" id="PF01098">
    <property type="entry name" value="FTSW_RODA_SPOVE"/>
    <property type="match status" value="1"/>
</dbReference>
<sequence>MAVLRSGRQAWRRWVSQWLDDRDRRRDGREALLLLAAILFVLGNAIAYSLVRTAGLRWAHLAAPLVWLVVIALAHGALRTFRPRRDPFLLPVFALLSGWGLLLQDRLAPNFLGRQTLWFSLATVALLAVAILPETLQPLRRYRYLILLGGLVLLAITLAFGVNPSGSGAALWLPIPFPFLGLVYFQPSELLKLVLVVFLASYFTEQEPLHHYRRQAARAEPSTRGMGTAFRRHLPFLGPLLLMWGFTMLLLVWQQDLGAAALFFIVFVGLVYVATGERLYVFSGLVMLLLAGVIAFFAFDTVVAGRVLSWINPWPNVSDRAYQIVQALYAQAAGGILGQGIGQGFPDYIPVVHSDFALAAIAEEWGLIGSLTVVAAYALLAVRGLRVAVHSIRGARPNFFHAYLAAGLVTLLSVQAFLIMGGSTRLLPLTGITLPFVSYGGSSLLVSSVAVGLLLWLSAAAEPVPLVPPADRHLARRVGRLGSAFLVVYFIIALALAYWGVVRAEALAAREDNPRLVEAERRVNRGRILARDDAVLAESVGSPDNLTRHYPLAGGGGPAVGYYSLRFGAAGSEEAFDSHLRGRSEAFWPEAIRRLAHIAPRGGDVRLTLDAGLQEAATTLMAESGAAGGLVLLEVTTAGGLPVADVLAMVSAPGYDPNRIDEEFETLAAADPGPLVNRAAQGLYQPGLIVQPFITAAAVDTGELRLADPLADAHLPVTLNGQVLRCATPRAVGGRAYTWADMAVLRCPAPLQTLGNRLGATALDEAFARFGLHSAPGLPIPTEGSTATIADPGLAAIGQEALTVTPLQAALATAALAGDGQLPAVRLVEALALPGGEWETQLPGASAASAAAVSSSVAAAVRSDWPVTDDVAEFTVTALSGPQNSRTAWVLAFAPAGNPRYVIALALEGMDNVAAAEAIGRAVLAQAISP</sequence>
<dbReference type="Proteomes" id="UP000215027">
    <property type="component" value="Chromosome I"/>
</dbReference>
<feature type="transmembrane region" description="Helical" evidence="6">
    <location>
        <begin position="403"/>
        <end position="424"/>
    </location>
</feature>
<feature type="transmembrane region" description="Helical" evidence="6">
    <location>
        <begin position="88"/>
        <end position="104"/>
    </location>
</feature>
<evidence type="ECO:0000313" key="9">
    <source>
        <dbReference type="EMBL" id="CUS01941.1"/>
    </source>
</evidence>
<feature type="transmembrane region" description="Helical" evidence="6">
    <location>
        <begin position="234"/>
        <end position="251"/>
    </location>
</feature>
<evidence type="ECO:0000313" key="10">
    <source>
        <dbReference type="Proteomes" id="UP000215027"/>
    </source>
</evidence>
<feature type="domain" description="Penicillin-binding protein transpeptidase" evidence="7">
    <location>
        <begin position="645"/>
        <end position="833"/>
    </location>
</feature>
<dbReference type="GO" id="GO:0051301">
    <property type="term" value="P:cell division"/>
    <property type="evidence" value="ECO:0007669"/>
    <property type="project" value="InterPro"/>
</dbReference>
<dbReference type="InterPro" id="IPR012338">
    <property type="entry name" value="Beta-lactam/transpept-like"/>
</dbReference>
<feature type="transmembrane region" description="Helical" evidence="6">
    <location>
        <begin position="436"/>
        <end position="457"/>
    </location>
</feature>
<feature type="transmembrane region" description="Helical" evidence="6">
    <location>
        <begin position="365"/>
        <end position="382"/>
    </location>
</feature>
<evidence type="ECO:0000256" key="3">
    <source>
        <dbReference type="ARBA" id="ARBA00022960"/>
    </source>
</evidence>
<feature type="transmembrane region" description="Helical" evidence="6">
    <location>
        <begin position="182"/>
        <end position="204"/>
    </location>
</feature>
<organism evidence="9 10">
    <name type="scientific">Candidatus Promineifilum breve</name>
    <dbReference type="NCBI Taxonomy" id="1806508"/>
    <lineage>
        <taxon>Bacteria</taxon>
        <taxon>Bacillati</taxon>
        <taxon>Chloroflexota</taxon>
        <taxon>Ardenticatenia</taxon>
        <taxon>Candidatus Promineifilales</taxon>
        <taxon>Candidatus Promineifilaceae</taxon>
        <taxon>Candidatus Promineifilum</taxon>
    </lineage>
</organism>
<dbReference type="RefSeq" id="WP_095041613.1">
    <property type="nucleotide sequence ID" value="NZ_LN890655.1"/>
</dbReference>
<reference evidence="9" key="1">
    <citation type="submission" date="2016-01" db="EMBL/GenBank/DDBJ databases">
        <authorList>
            <person name="Mcilroy J.S."/>
            <person name="Karst M S."/>
            <person name="Albertsen M."/>
        </authorList>
    </citation>
    <scope>NUCLEOTIDE SEQUENCE</scope>
    <source>
        <strain evidence="9">Cfx-K</strain>
    </source>
</reference>
<dbReference type="AlphaFoldDB" id="A0A160SXD6"/>
<dbReference type="Pfam" id="PF21922">
    <property type="entry name" value="PBP_dimer_2"/>
    <property type="match status" value="1"/>
</dbReference>
<dbReference type="GO" id="GO:0032153">
    <property type="term" value="C:cell division site"/>
    <property type="evidence" value="ECO:0007669"/>
    <property type="project" value="TreeGrafter"/>
</dbReference>
<dbReference type="PANTHER" id="PTHR30474:SF3">
    <property type="entry name" value="PEPTIDOGLYCAN GLYCOSYLTRANSFERASE RODA"/>
    <property type="match status" value="1"/>
</dbReference>
<keyword evidence="2 6" id="KW-0812">Transmembrane</keyword>
<feature type="transmembrane region" description="Helical" evidence="6">
    <location>
        <begin position="57"/>
        <end position="76"/>
    </location>
</feature>
<feature type="transmembrane region" description="Helical" evidence="6">
    <location>
        <begin position="478"/>
        <end position="501"/>
    </location>
</feature>